<comment type="miscellaneous">
    <text evidence="7">The porphobilinogen subunits are added to the dipyrromethane group.</text>
</comment>
<evidence type="ECO:0000259" key="9">
    <source>
        <dbReference type="Pfam" id="PF03900"/>
    </source>
</evidence>
<keyword evidence="5 7" id="KW-0627">Porphyrin biosynthesis</keyword>
<dbReference type="PRINTS" id="PR00151">
    <property type="entry name" value="PORPHBDMNASE"/>
</dbReference>
<dbReference type="RefSeq" id="WP_136642961.1">
    <property type="nucleotide sequence ID" value="NZ_QYRT01000032.1"/>
</dbReference>
<evidence type="ECO:0000256" key="7">
    <source>
        <dbReference type="HAMAP-Rule" id="MF_00260"/>
    </source>
</evidence>
<dbReference type="Gene3D" id="3.30.160.40">
    <property type="entry name" value="Porphobilinogen deaminase, C-terminal domain"/>
    <property type="match status" value="1"/>
</dbReference>
<dbReference type="InterPro" id="IPR036803">
    <property type="entry name" value="Porphobilinogen_deaminase_C_sf"/>
</dbReference>
<sequence length="322" mass="32255">MPRTLTIATRGSALALAQTGMIAAELTRLTGVNVVITVVTTEGDTSRASLSSIGGTGVFASALRAALVAGECDLVVHSLKDLPTAAYPGLVLGAVPGREDPRDALITRDGLTLAELPEGATIGTGSPRRVAQLLSLRPDATVVDIRGNVDTRLAKVSSGELDAVVLAAAGLTRLGRLDAVSEFFDLALWPTAPGQGALAIEAREEDSIPELALIQHPATRISIAAERAVLAALEAGCTAPIGASAAIDGDTLTLTAVVYSTDGSSELGSTNSVKLPAGFFVSGAAAESGAEADALAVGLGTDIALQLLSDGAGELAELGAAS</sequence>
<dbReference type="InterPro" id="IPR000860">
    <property type="entry name" value="HemC"/>
</dbReference>
<dbReference type="Proteomes" id="UP000306192">
    <property type="component" value="Unassembled WGS sequence"/>
</dbReference>
<feature type="domain" description="Porphobilinogen deaminase N-terminal" evidence="8">
    <location>
        <begin position="5"/>
        <end position="207"/>
    </location>
</feature>
<dbReference type="PIRSF" id="PIRSF001438">
    <property type="entry name" value="4pyrrol_synth_OHMeBilane_synth"/>
    <property type="match status" value="1"/>
</dbReference>
<dbReference type="GO" id="GO:0004418">
    <property type="term" value="F:hydroxymethylbilane synthase activity"/>
    <property type="evidence" value="ECO:0007669"/>
    <property type="project" value="UniProtKB-UniRule"/>
</dbReference>
<dbReference type="EMBL" id="QYRT01000032">
    <property type="protein sequence ID" value="TIH33753.1"/>
    <property type="molecule type" value="Genomic_DNA"/>
</dbReference>
<gene>
    <name evidence="7" type="primary">hemC</name>
    <name evidence="10" type="ORF">D4765_14270</name>
</gene>
<protein>
    <recommendedName>
        <fullName evidence="7">Porphobilinogen deaminase</fullName>
        <shortName evidence="7">PBG</shortName>
        <ecNumber evidence="7">2.5.1.61</ecNumber>
    </recommendedName>
    <alternativeName>
        <fullName evidence="7">Hydroxymethylbilane synthase</fullName>
        <shortName evidence="7">HMBS</shortName>
    </alternativeName>
    <alternativeName>
        <fullName evidence="7">Pre-uroporphyrinogen synthase</fullName>
    </alternativeName>
</protein>
<evidence type="ECO:0000256" key="6">
    <source>
        <dbReference type="ARBA" id="ARBA00048169"/>
    </source>
</evidence>
<dbReference type="Pfam" id="PF01379">
    <property type="entry name" value="Porphobil_deam"/>
    <property type="match status" value="1"/>
</dbReference>
<dbReference type="Gene3D" id="3.40.190.10">
    <property type="entry name" value="Periplasmic binding protein-like II"/>
    <property type="match status" value="2"/>
</dbReference>
<feature type="modified residue" description="S-(dipyrrolylmethanemethyl)cysteine" evidence="7">
    <location>
        <position position="237"/>
    </location>
</feature>
<comment type="cofactor">
    <cofactor evidence="7">
        <name>dipyrromethane</name>
        <dbReference type="ChEBI" id="CHEBI:60342"/>
    </cofactor>
    <text evidence="7">Binds 1 dipyrromethane group covalently.</text>
</comment>
<dbReference type="Pfam" id="PF03900">
    <property type="entry name" value="Porphobil_deamC"/>
    <property type="match status" value="1"/>
</dbReference>
<dbReference type="SUPFAM" id="SSF53850">
    <property type="entry name" value="Periplasmic binding protein-like II"/>
    <property type="match status" value="1"/>
</dbReference>
<evidence type="ECO:0000259" key="8">
    <source>
        <dbReference type="Pfam" id="PF01379"/>
    </source>
</evidence>
<comment type="catalytic activity">
    <reaction evidence="6 7">
        <text>4 porphobilinogen + H2O = hydroxymethylbilane + 4 NH4(+)</text>
        <dbReference type="Rhea" id="RHEA:13185"/>
        <dbReference type="ChEBI" id="CHEBI:15377"/>
        <dbReference type="ChEBI" id="CHEBI:28938"/>
        <dbReference type="ChEBI" id="CHEBI:57845"/>
        <dbReference type="ChEBI" id="CHEBI:58126"/>
        <dbReference type="EC" id="2.5.1.61"/>
    </reaction>
</comment>
<dbReference type="PANTHER" id="PTHR11557">
    <property type="entry name" value="PORPHOBILINOGEN DEAMINASE"/>
    <property type="match status" value="1"/>
</dbReference>
<organism evidence="10 11">
    <name type="scientific">Subtercola vilae</name>
    <dbReference type="NCBI Taxonomy" id="2056433"/>
    <lineage>
        <taxon>Bacteria</taxon>
        <taxon>Bacillati</taxon>
        <taxon>Actinomycetota</taxon>
        <taxon>Actinomycetes</taxon>
        <taxon>Micrococcales</taxon>
        <taxon>Microbacteriaceae</taxon>
        <taxon>Subtercola</taxon>
    </lineage>
</organism>
<dbReference type="EC" id="2.5.1.61" evidence="7"/>
<evidence type="ECO:0000313" key="11">
    <source>
        <dbReference type="Proteomes" id="UP000306192"/>
    </source>
</evidence>
<evidence type="ECO:0000256" key="3">
    <source>
        <dbReference type="ARBA" id="ARBA00011245"/>
    </source>
</evidence>
<dbReference type="GO" id="GO:0006782">
    <property type="term" value="P:protoporphyrinogen IX biosynthetic process"/>
    <property type="evidence" value="ECO:0007669"/>
    <property type="project" value="UniProtKB-UniRule"/>
</dbReference>
<name>A0A4T2BPZ0_9MICO</name>
<comment type="subunit">
    <text evidence="3 7">Monomer.</text>
</comment>
<dbReference type="PANTHER" id="PTHR11557:SF0">
    <property type="entry name" value="PORPHOBILINOGEN DEAMINASE"/>
    <property type="match status" value="1"/>
</dbReference>
<dbReference type="NCBIfam" id="TIGR00212">
    <property type="entry name" value="hemC"/>
    <property type="match status" value="1"/>
</dbReference>
<evidence type="ECO:0000256" key="4">
    <source>
        <dbReference type="ARBA" id="ARBA00022679"/>
    </source>
</evidence>
<evidence type="ECO:0000313" key="10">
    <source>
        <dbReference type="EMBL" id="TIH33753.1"/>
    </source>
</evidence>
<evidence type="ECO:0000256" key="1">
    <source>
        <dbReference type="ARBA" id="ARBA00002869"/>
    </source>
</evidence>
<reference evidence="10 11" key="1">
    <citation type="journal article" date="2019" name="Microorganisms">
        <title>Systematic Affiliation and Genome Analysis of Subtercola vilae DB165(T) with Particular Emphasis on Cold Adaptation of an Isolate from a High-Altitude Cold Volcano Lake.</title>
        <authorList>
            <person name="Villalobos A.S."/>
            <person name="Wiese J."/>
            <person name="Imhoff J.F."/>
            <person name="Dorador C."/>
            <person name="Keller A."/>
            <person name="Hentschel U."/>
        </authorList>
    </citation>
    <scope>NUCLEOTIDE SEQUENCE [LARGE SCALE GENOMIC DNA]</scope>
    <source>
        <strain evidence="10 11">DB165</strain>
    </source>
</reference>
<accession>A0A4T2BPZ0</accession>
<dbReference type="HAMAP" id="MF_00260">
    <property type="entry name" value="Porphobil_deam"/>
    <property type="match status" value="1"/>
</dbReference>
<dbReference type="PROSITE" id="PS00533">
    <property type="entry name" value="PORPHOBILINOGEN_DEAM"/>
    <property type="match status" value="1"/>
</dbReference>
<dbReference type="SUPFAM" id="SSF54782">
    <property type="entry name" value="Porphobilinogen deaminase (hydroxymethylbilane synthase), C-terminal domain"/>
    <property type="match status" value="1"/>
</dbReference>
<dbReference type="FunFam" id="3.40.190.10:FF:000005">
    <property type="entry name" value="Porphobilinogen deaminase"/>
    <property type="match status" value="1"/>
</dbReference>
<feature type="domain" description="Porphobilinogen deaminase C-terminal" evidence="9">
    <location>
        <begin position="223"/>
        <end position="267"/>
    </location>
</feature>
<dbReference type="InterPro" id="IPR022418">
    <property type="entry name" value="Porphobilinogen_deaminase_C"/>
</dbReference>
<proteinExistence type="inferred from homology"/>
<comment type="caution">
    <text evidence="10">The sequence shown here is derived from an EMBL/GenBank/DDBJ whole genome shotgun (WGS) entry which is preliminary data.</text>
</comment>
<comment type="function">
    <text evidence="1 7">Tetrapolymerization of the monopyrrole PBG into the hydroxymethylbilane pre-uroporphyrinogen in several discrete steps.</text>
</comment>
<keyword evidence="11" id="KW-1185">Reference proteome</keyword>
<dbReference type="OrthoDB" id="9810298at2"/>
<dbReference type="InterPro" id="IPR022419">
    <property type="entry name" value="Porphobilin_deaminase_cofac_BS"/>
</dbReference>
<keyword evidence="4 7" id="KW-0808">Transferase</keyword>
<evidence type="ECO:0000256" key="5">
    <source>
        <dbReference type="ARBA" id="ARBA00023244"/>
    </source>
</evidence>
<dbReference type="InterPro" id="IPR022417">
    <property type="entry name" value="Porphobilin_deaminase_N"/>
</dbReference>
<comment type="similarity">
    <text evidence="2 7">Belongs to the HMBS family.</text>
</comment>
<dbReference type="AlphaFoldDB" id="A0A4T2BPZ0"/>
<evidence type="ECO:0000256" key="2">
    <source>
        <dbReference type="ARBA" id="ARBA00005638"/>
    </source>
</evidence>
<dbReference type="GO" id="GO:0005737">
    <property type="term" value="C:cytoplasm"/>
    <property type="evidence" value="ECO:0007669"/>
    <property type="project" value="UniProtKB-UniRule"/>
</dbReference>